<keyword evidence="1" id="KW-0547">Nucleotide-binding</keyword>
<organism evidence="1 2">
    <name type="scientific">Candidatus Hakubella thermalkaliphila</name>
    <dbReference type="NCBI Taxonomy" id="2754717"/>
    <lineage>
        <taxon>Bacteria</taxon>
        <taxon>Bacillati</taxon>
        <taxon>Actinomycetota</taxon>
        <taxon>Actinomycetota incertae sedis</taxon>
        <taxon>Candidatus Hakubellales</taxon>
        <taxon>Candidatus Hakubellaceae</taxon>
        <taxon>Candidatus Hakubella</taxon>
    </lineage>
</organism>
<dbReference type="InterPro" id="IPR038475">
    <property type="entry name" value="RecG_C_sf"/>
</dbReference>
<evidence type="ECO:0000313" key="1">
    <source>
        <dbReference type="EMBL" id="GFP38195.1"/>
    </source>
</evidence>
<keyword evidence="1" id="KW-0347">Helicase</keyword>
<dbReference type="GO" id="GO:0004386">
    <property type="term" value="F:helicase activity"/>
    <property type="evidence" value="ECO:0007669"/>
    <property type="project" value="UniProtKB-KW"/>
</dbReference>
<evidence type="ECO:0000313" key="2">
    <source>
        <dbReference type="Proteomes" id="UP000561271"/>
    </source>
</evidence>
<dbReference type="Pfam" id="PF13749">
    <property type="entry name" value="HATPase_c_4"/>
    <property type="match status" value="1"/>
</dbReference>
<gene>
    <name evidence="1" type="ORF">HKBW3S44_01875</name>
</gene>
<name>A0A6V8Q0B1_9ACTN</name>
<dbReference type="Gene3D" id="1.10.10.10">
    <property type="entry name" value="Winged helix-like DNA-binding domain superfamily/Winged helix DNA-binding domain"/>
    <property type="match status" value="1"/>
</dbReference>
<protein>
    <submittedName>
        <fullName evidence="1">ATP-dependent DNA helicase RecG</fullName>
    </submittedName>
</protein>
<sequence length="184" mass="21404">MTGRPAREQIWDYPLEALREALINAVCHRDYTIPSNTDVRIYDDRLIVWSPGGLPFGITMEDLYKPHSSVLRNKGIGGIFYDMGWIEQWGSGIDKMRNTCTKAGIPEPQFEEYQGFRVIFRKDVYTEEYLRDLGLNERQIKEAMYVKEKGKITNKEYQELTGVSRQMATIELADMVEKQILVRV</sequence>
<dbReference type="PANTHER" id="PTHR30595">
    <property type="entry name" value="GLPR-RELATED TRANSCRIPTIONAL REPRESSOR"/>
    <property type="match status" value="1"/>
</dbReference>
<accession>A0A6V8Q0B1</accession>
<dbReference type="EMBL" id="BLSC01000398">
    <property type="protein sequence ID" value="GFP38195.1"/>
    <property type="molecule type" value="Genomic_DNA"/>
</dbReference>
<dbReference type="InterPro" id="IPR036388">
    <property type="entry name" value="WH-like_DNA-bd_sf"/>
</dbReference>
<dbReference type="Proteomes" id="UP000561271">
    <property type="component" value="Unassembled WGS sequence"/>
</dbReference>
<reference evidence="1 2" key="1">
    <citation type="journal article" date="2020" name="Front. Microbiol.">
        <title>Single-cell genomics of novel Actinobacteria with the Wood-Ljungdahl pathway discovered in a serpentinizing system.</title>
        <authorList>
            <person name="Merino N."/>
            <person name="Kawai M."/>
            <person name="Boyd E.S."/>
            <person name="Colman D.R."/>
            <person name="McGlynn S.E."/>
            <person name="Nealson K.H."/>
            <person name="Kurokawa K."/>
            <person name="Hongoh Y."/>
        </authorList>
    </citation>
    <scope>NUCLEOTIDE SEQUENCE [LARGE SCALE GENOMIC DNA]</scope>
    <source>
        <strain evidence="1 2">S44</strain>
    </source>
</reference>
<comment type="caution">
    <text evidence="1">The sequence shown here is derived from an EMBL/GenBank/DDBJ whole genome shotgun (WGS) entry which is preliminary data.</text>
</comment>
<dbReference type="AlphaFoldDB" id="A0A6V8Q0B1"/>
<dbReference type="Gene3D" id="3.30.565.60">
    <property type="match status" value="1"/>
</dbReference>
<proteinExistence type="predicted"/>
<keyword evidence="1" id="KW-0378">Hydrolase</keyword>
<keyword evidence="1" id="KW-0067">ATP-binding</keyword>
<dbReference type="PANTHER" id="PTHR30595:SF6">
    <property type="entry name" value="SCHLAFEN ALBA-2 DOMAIN-CONTAINING PROTEIN"/>
    <property type="match status" value="1"/>
</dbReference>
<feature type="non-terminal residue" evidence="1">
    <location>
        <position position="184"/>
    </location>
</feature>